<feature type="domain" description="ABC transporter" evidence="5">
    <location>
        <begin position="8"/>
        <end position="233"/>
    </location>
</feature>
<comment type="caution">
    <text evidence="6">The sequence shown here is derived from an EMBL/GenBank/DDBJ whole genome shotgun (WGS) entry which is preliminary data.</text>
</comment>
<dbReference type="RefSeq" id="WP_184392259.1">
    <property type="nucleotide sequence ID" value="NZ_BAAAJD010000041.1"/>
</dbReference>
<protein>
    <submittedName>
        <fullName evidence="6">ABC-2 type transport system ATP-binding protein</fullName>
    </submittedName>
</protein>
<sequence>MPRTAHTVTVRSLTKSFGDVQALRGLSFSAPPGAVTGLLGPNGSGKTTALRCLLGLARPASGRAEIGGRRYAALPDPSTAVGASLDATAAHPAWTGRRHLEIYRRAAGAPRRRTSEVLEEVGLTAAADRRIGGYSTGMRRRLDLATALLGDPGVLVLDEPGNGLDPAGTAWLRGFLRARADAGGTVLVSSHLLAEIGQTVDRVVVMDRGRACAEGPLAEVAGDRGLEAAFLDLTGATGAEVLR</sequence>
<dbReference type="InterPro" id="IPR003439">
    <property type="entry name" value="ABC_transporter-like_ATP-bd"/>
</dbReference>
<evidence type="ECO:0000256" key="1">
    <source>
        <dbReference type="ARBA" id="ARBA00005417"/>
    </source>
</evidence>
<dbReference type="PANTHER" id="PTHR43335:SF4">
    <property type="entry name" value="ABC TRANSPORTER, ATP-BINDING PROTEIN"/>
    <property type="match status" value="1"/>
</dbReference>
<dbReference type="PROSITE" id="PS50893">
    <property type="entry name" value="ABC_TRANSPORTER_2"/>
    <property type="match status" value="1"/>
</dbReference>
<keyword evidence="2" id="KW-0813">Transport</keyword>
<keyword evidence="3" id="KW-0547">Nucleotide-binding</keyword>
<evidence type="ECO:0000256" key="4">
    <source>
        <dbReference type="ARBA" id="ARBA00022840"/>
    </source>
</evidence>
<proteinExistence type="inferred from homology"/>
<dbReference type="InterPro" id="IPR003593">
    <property type="entry name" value="AAA+_ATPase"/>
</dbReference>
<keyword evidence="7" id="KW-1185">Reference proteome</keyword>
<evidence type="ECO:0000256" key="3">
    <source>
        <dbReference type="ARBA" id="ARBA00022741"/>
    </source>
</evidence>
<evidence type="ECO:0000313" key="7">
    <source>
        <dbReference type="Proteomes" id="UP000572635"/>
    </source>
</evidence>
<dbReference type="InterPro" id="IPR027417">
    <property type="entry name" value="P-loop_NTPase"/>
</dbReference>
<dbReference type="SMART" id="SM00382">
    <property type="entry name" value="AAA"/>
    <property type="match status" value="1"/>
</dbReference>
<dbReference type="EMBL" id="JACHDB010000001">
    <property type="protein sequence ID" value="MBB5432734.1"/>
    <property type="molecule type" value="Genomic_DNA"/>
</dbReference>
<evidence type="ECO:0000256" key="2">
    <source>
        <dbReference type="ARBA" id="ARBA00022448"/>
    </source>
</evidence>
<dbReference type="Pfam" id="PF00005">
    <property type="entry name" value="ABC_tran"/>
    <property type="match status" value="1"/>
</dbReference>
<dbReference type="GO" id="GO:0016887">
    <property type="term" value="F:ATP hydrolysis activity"/>
    <property type="evidence" value="ECO:0007669"/>
    <property type="project" value="InterPro"/>
</dbReference>
<dbReference type="AlphaFoldDB" id="A0A7W8QMI8"/>
<dbReference type="GO" id="GO:0005524">
    <property type="term" value="F:ATP binding"/>
    <property type="evidence" value="ECO:0007669"/>
    <property type="project" value="UniProtKB-KW"/>
</dbReference>
<dbReference type="SUPFAM" id="SSF52540">
    <property type="entry name" value="P-loop containing nucleoside triphosphate hydrolases"/>
    <property type="match status" value="1"/>
</dbReference>
<organism evidence="6 7">
    <name type="scientific">Nocardiopsis composta</name>
    <dbReference type="NCBI Taxonomy" id="157465"/>
    <lineage>
        <taxon>Bacteria</taxon>
        <taxon>Bacillati</taxon>
        <taxon>Actinomycetota</taxon>
        <taxon>Actinomycetes</taxon>
        <taxon>Streptosporangiales</taxon>
        <taxon>Nocardiopsidaceae</taxon>
        <taxon>Nocardiopsis</taxon>
    </lineage>
</organism>
<dbReference type="Proteomes" id="UP000572635">
    <property type="component" value="Unassembled WGS sequence"/>
</dbReference>
<name>A0A7W8QMI8_9ACTN</name>
<dbReference type="Gene3D" id="3.40.50.300">
    <property type="entry name" value="P-loop containing nucleotide triphosphate hydrolases"/>
    <property type="match status" value="1"/>
</dbReference>
<keyword evidence="4 6" id="KW-0067">ATP-binding</keyword>
<accession>A0A7W8QMI8</accession>
<evidence type="ECO:0000313" key="6">
    <source>
        <dbReference type="EMBL" id="MBB5432734.1"/>
    </source>
</evidence>
<dbReference type="PANTHER" id="PTHR43335">
    <property type="entry name" value="ABC TRANSPORTER, ATP-BINDING PROTEIN"/>
    <property type="match status" value="1"/>
</dbReference>
<evidence type="ECO:0000259" key="5">
    <source>
        <dbReference type="PROSITE" id="PS50893"/>
    </source>
</evidence>
<gene>
    <name evidence="6" type="ORF">HDA36_002818</name>
</gene>
<comment type="similarity">
    <text evidence="1">Belongs to the ABC transporter superfamily.</text>
</comment>
<reference evidence="6 7" key="1">
    <citation type="submission" date="2020-08" db="EMBL/GenBank/DDBJ databases">
        <title>Sequencing the genomes of 1000 actinobacteria strains.</title>
        <authorList>
            <person name="Klenk H.-P."/>
        </authorList>
    </citation>
    <scope>NUCLEOTIDE SEQUENCE [LARGE SCALE GENOMIC DNA]</scope>
    <source>
        <strain evidence="6 7">DSM 44551</strain>
    </source>
</reference>